<dbReference type="STRING" id="1118202.SAMN05443429_1125"/>
<feature type="domain" description="Phosphoadenosine phosphosulphate reductase" evidence="1">
    <location>
        <begin position="154"/>
        <end position="234"/>
    </location>
</feature>
<dbReference type="InterPro" id="IPR014729">
    <property type="entry name" value="Rossmann-like_a/b/a_fold"/>
</dbReference>
<dbReference type="PANTHER" id="PTHR30083">
    <property type="entry name" value="TRANSCRIPTIONAL REGULATOR-RELATED"/>
    <property type="match status" value="1"/>
</dbReference>
<organism evidence="2 3">
    <name type="scientific">Cruoricaptor ignavus</name>
    <dbReference type="NCBI Taxonomy" id="1118202"/>
    <lineage>
        <taxon>Bacteria</taxon>
        <taxon>Pseudomonadati</taxon>
        <taxon>Bacteroidota</taxon>
        <taxon>Flavobacteriia</taxon>
        <taxon>Flavobacteriales</taxon>
        <taxon>Weeksellaceae</taxon>
        <taxon>Cruoricaptor</taxon>
    </lineage>
</organism>
<dbReference type="InterPro" id="IPR021845">
    <property type="entry name" value="DUF3440"/>
</dbReference>
<keyword evidence="2" id="KW-0808">Transferase</keyword>
<gene>
    <name evidence="2" type="ORF">SAMN05443429_1125</name>
</gene>
<dbReference type="InterPro" id="IPR002500">
    <property type="entry name" value="PAPS_reduct_dom"/>
</dbReference>
<dbReference type="GO" id="GO:0016740">
    <property type="term" value="F:transferase activity"/>
    <property type="evidence" value="ECO:0007669"/>
    <property type="project" value="UniProtKB-KW"/>
</dbReference>
<dbReference type="Pfam" id="PF11922">
    <property type="entry name" value="DUF3440"/>
    <property type="match status" value="1"/>
</dbReference>
<evidence type="ECO:0000259" key="1">
    <source>
        <dbReference type="Pfam" id="PF01507"/>
    </source>
</evidence>
<protein>
    <submittedName>
        <fullName evidence="2">Predicted phosphoadenosine phosphosulfate sulfurtransferase, contains C-terminal DUF3440 domain</fullName>
    </submittedName>
</protein>
<name>A0A1M6HBR8_9FLAO</name>
<dbReference type="EMBL" id="FQYI01000012">
    <property type="protein sequence ID" value="SHJ19642.1"/>
    <property type="molecule type" value="Genomic_DNA"/>
</dbReference>
<sequence length="376" mass="44494">MVKKYNNKNVYQAAVERMDYIFQNYETIVVSLSGGKDSTVTTHLALQAARKHNKMFYLFFLDQEVEYKHTVDFIEQMMADEFVIPIWFQIHAKLPNPSSISTNVLDPWNPEKEEIWIRPKNEISKKVIDWDVSKVGASKMNDSSIKMYGFVSLIKCMEEMFAGRESVAQIIGLRADESLNRFRAVTKNEGVPGIPWSTKRKNSVNFYPIYDWRFSDVWTYLGKFQLPYNKIYDLFYWKGMNPNKMRLANLIHTKSYECIRLLQEFEPETVDKMIDRIPGTATAQEYAGRDGIYKANTLPERFSSWKEYRDYLLDTLPNQEHATIFRERFSKQFENNYVFRQQVNQILITDINNYKPIDNAEVDPAEKRRQKWMEIL</sequence>
<dbReference type="Gene3D" id="3.40.50.620">
    <property type="entry name" value="HUPs"/>
    <property type="match status" value="1"/>
</dbReference>
<dbReference type="PANTHER" id="PTHR30083:SF0">
    <property type="entry name" value="3'-PHOSPHOADENOSINE 5'-PHOSPHOSULFATE SULFOTRANSFERASE (PAPS REDUCTASE)_FAD SYNTHETASE"/>
    <property type="match status" value="1"/>
</dbReference>
<dbReference type="GO" id="GO:0071453">
    <property type="term" value="P:cellular response to oxygen levels"/>
    <property type="evidence" value="ECO:0007669"/>
    <property type="project" value="TreeGrafter"/>
</dbReference>
<dbReference type="RefSeq" id="WP_083541289.1">
    <property type="nucleotide sequence ID" value="NZ_FQYI01000012.1"/>
</dbReference>
<dbReference type="Pfam" id="PF01507">
    <property type="entry name" value="PAPS_reduct"/>
    <property type="match status" value="2"/>
</dbReference>
<accession>A0A1M6HBR8</accession>
<proteinExistence type="predicted"/>
<evidence type="ECO:0000313" key="2">
    <source>
        <dbReference type="EMBL" id="SHJ19642.1"/>
    </source>
</evidence>
<keyword evidence="3" id="KW-1185">Reference proteome</keyword>
<feature type="domain" description="Phosphoadenosine phosphosulphate reductase" evidence="1">
    <location>
        <begin position="28"/>
        <end position="79"/>
    </location>
</feature>
<dbReference type="AlphaFoldDB" id="A0A1M6HBR8"/>
<dbReference type="Proteomes" id="UP000184335">
    <property type="component" value="Unassembled WGS sequence"/>
</dbReference>
<reference evidence="2 3" key="1">
    <citation type="submission" date="2016-11" db="EMBL/GenBank/DDBJ databases">
        <authorList>
            <person name="Jaros S."/>
            <person name="Januszkiewicz K."/>
            <person name="Wedrychowicz H."/>
        </authorList>
    </citation>
    <scope>NUCLEOTIDE SEQUENCE [LARGE SCALE GENOMIC DNA]</scope>
    <source>
        <strain evidence="2 3">DSM 25479</strain>
    </source>
</reference>
<dbReference type="SUPFAM" id="SSF52402">
    <property type="entry name" value="Adenine nucleotide alpha hydrolases-like"/>
    <property type="match status" value="1"/>
</dbReference>
<evidence type="ECO:0000313" key="3">
    <source>
        <dbReference type="Proteomes" id="UP000184335"/>
    </source>
</evidence>
<dbReference type="OrthoDB" id="9794018at2"/>